<sequence>MANEAVQAASVTDGETRKRFTIVTLTAAV</sequence>
<evidence type="ECO:0000313" key="2">
    <source>
        <dbReference type="Proteomes" id="UP000014969"/>
    </source>
</evidence>
<accession>A0A829HUL1</accession>
<reference evidence="1 2" key="1">
    <citation type="journal article" date="2013" name="Genome Announc.">
        <title>Genome Sequence of an Epidemic Isolate of Mycobacterium abscessus subsp. bolletii from Rio de Janeiro, Brazil.</title>
        <authorList>
            <person name="Davidson R.M."/>
            <person name="Reynolds P.R."/>
            <person name="Farias-Hesson E."/>
            <person name="Duarte R.S."/>
            <person name="Jackson M."/>
            <person name="Strong M."/>
        </authorList>
    </citation>
    <scope>NUCLEOTIDE SEQUENCE [LARGE SCALE GENOMIC DNA]</scope>
    <source>
        <strain evidence="1 2">CRM-0020</strain>
    </source>
</reference>
<dbReference type="AlphaFoldDB" id="A0A829HUL1"/>
<organism evidence="1 2">
    <name type="scientific">Mycobacteroides abscessus subsp. bolletii CRM-0020</name>
    <dbReference type="NCBI Taxonomy" id="1306401"/>
    <lineage>
        <taxon>Bacteria</taxon>
        <taxon>Bacillati</taxon>
        <taxon>Actinomycetota</taxon>
        <taxon>Actinomycetes</taxon>
        <taxon>Mycobacteriales</taxon>
        <taxon>Mycobacteriaceae</taxon>
        <taxon>Mycobacteroides</taxon>
        <taxon>Mycobacteroides abscessus</taxon>
    </lineage>
</organism>
<gene>
    <name evidence="1" type="ORF">J108_11460</name>
</gene>
<name>A0A829HUL1_9MYCO</name>
<dbReference type="EMBL" id="ATFQ01000021">
    <property type="protein sequence ID" value="EPQ23348.1"/>
    <property type="molecule type" value="Genomic_DNA"/>
</dbReference>
<dbReference type="Proteomes" id="UP000014969">
    <property type="component" value="Unassembled WGS sequence"/>
</dbReference>
<comment type="caution">
    <text evidence="1">The sequence shown here is derived from an EMBL/GenBank/DDBJ whole genome shotgun (WGS) entry which is preliminary data.</text>
</comment>
<evidence type="ECO:0000313" key="1">
    <source>
        <dbReference type="EMBL" id="EPQ23348.1"/>
    </source>
</evidence>
<protein>
    <submittedName>
        <fullName evidence="1">Uncharacterized protein</fullName>
    </submittedName>
</protein>
<proteinExistence type="predicted"/>